<accession>A0A1G2SAB0</accession>
<feature type="transmembrane region" description="Helical" evidence="1">
    <location>
        <begin position="18"/>
        <end position="39"/>
    </location>
</feature>
<reference evidence="2 3" key="1">
    <citation type="journal article" date="2016" name="Nat. Commun.">
        <title>Thousands of microbial genomes shed light on interconnected biogeochemical processes in an aquifer system.</title>
        <authorList>
            <person name="Anantharaman K."/>
            <person name="Brown C.T."/>
            <person name="Hug L.A."/>
            <person name="Sharon I."/>
            <person name="Castelle C.J."/>
            <person name="Probst A.J."/>
            <person name="Thomas B.C."/>
            <person name="Singh A."/>
            <person name="Wilkins M.J."/>
            <person name="Karaoz U."/>
            <person name="Brodie E.L."/>
            <person name="Williams K.H."/>
            <person name="Hubbard S.S."/>
            <person name="Banfield J.F."/>
        </authorList>
    </citation>
    <scope>NUCLEOTIDE SEQUENCE [LARGE SCALE GENOMIC DNA]</scope>
</reference>
<evidence type="ECO:0000313" key="3">
    <source>
        <dbReference type="Proteomes" id="UP000179118"/>
    </source>
</evidence>
<keyword evidence="1" id="KW-1133">Transmembrane helix</keyword>
<keyword evidence="1" id="KW-0472">Membrane</keyword>
<dbReference type="AlphaFoldDB" id="A0A1G2SAB0"/>
<comment type="caution">
    <text evidence="2">The sequence shown here is derived from an EMBL/GenBank/DDBJ whole genome shotgun (WGS) entry which is preliminary data.</text>
</comment>
<name>A0A1G2SAB0_9BACT</name>
<organism evidence="2 3">
    <name type="scientific">Candidatus Yonathbacteria bacterium RIFCSPHIGHO2_02_FULL_44_14</name>
    <dbReference type="NCBI Taxonomy" id="1802724"/>
    <lineage>
        <taxon>Bacteria</taxon>
        <taxon>Candidatus Yonathiibacteriota</taxon>
    </lineage>
</organism>
<dbReference type="EMBL" id="MHUT01000006">
    <property type="protein sequence ID" value="OHA81659.1"/>
    <property type="molecule type" value="Genomic_DNA"/>
</dbReference>
<dbReference type="Proteomes" id="UP000179118">
    <property type="component" value="Unassembled WGS sequence"/>
</dbReference>
<gene>
    <name evidence="2" type="ORF">A3D51_02715</name>
</gene>
<keyword evidence="1" id="KW-0812">Transmembrane</keyword>
<evidence type="ECO:0008006" key="4">
    <source>
        <dbReference type="Google" id="ProtNLM"/>
    </source>
</evidence>
<proteinExistence type="predicted"/>
<evidence type="ECO:0000313" key="2">
    <source>
        <dbReference type="EMBL" id="OHA81659.1"/>
    </source>
</evidence>
<evidence type="ECO:0000256" key="1">
    <source>
        <dbReference type="SAM" id="Phobius"/>
    </source>
</evidence>
<sequence length="286" mass="32605">MERFSTIFGKVREQSGVWFSNVFIVLVLFFLFFVAGGGISHNGRWRVDRVDILNNSAVSADEIRSFVNQKLAGNYYFVYARDNSYLFPKSEIEQSVLNAFPRLASVSAFRTNDHTISVSVTERKPYALWCGEQVNDRQVQRENCWFFDDNGFVFDKAPVFSKGVYIEVYGKLIEKNIGEALRATFPYDRFTVANTFAKLVSSSVGKLFLIALKPEGEIEVTIHSSAQYPYLADTVIRFKDESKPAVLLKNLLAAIPVQFPDNVSLKKKLLYIDMRFGNKVIFGFEN</sequence>
<protein>
    <recommendedName>
        <fullName evidence="4">POTRA domain-containing protein</fullName>
    </recommendedName>
</protein>